<keyword evidence="4" id="KW-1185">Reference proteome</keyword>
<dbReference type="RefSeq" id="WP_257913466.1">
    <property type="nucleotide sequence ID" value="NZ_JANPWE010000005.1"/>
</dbReference>
<dbReference type="Pfam" id="PF00092">
    <property type="entry name" value="VWA"/>
    <property type="match status" value="1"/>
</dbReference>
<feature type="region of interest" description="Disordered" evidence="1">
    <location>
        <begin position="367"/>
        <end position="396"/>
    </location>
</feature>
<accession>A0ABT1Y591</accession>
<dbReference type="InterPro" id="IPR036465">
    <property type="entry name" value="vWFA_dom_sf"/>
</dbReference>
<dbReference type="SMART" id="SM00327">
    <property type="entry name" value="VWA"/>
    <property type="match status" value="1"/>
</dbReference>
<evidence type="ECO:0000259" key="2">
    <source>
        <dbReference type="PROSITE" id="PS50234"/>
    </source>
</evidence>
<feature type="domain" description="VWFA" evidence="2">
    <location>
        <begin position="491"/>
        <end position="695"/>
    </location>
</feature>
<dbReference type="InterPro" id="IPR002035">
    <property type="entry name" value="VWF_A"/>
</dbReference>
<feature type="region of interest" description="Disordered" evidence="1">
    <location>
        <begin position="300"/>
        <end position="354"/>
    </location>
</feature>
<protein>
    <submittedName>
        <fullName evidence="3">VWA domain-containing protein</fullName>
    </submittedName>
</protein>
<dbReference type="Gene3D" id="3.40.50.410">
    <property type="entry name" value="von Willebrand factor, type A domain"/>
    <property type="match status" value="1"/>
</dbReference>
<evidence type="ECO:0000313" key="4">
    <source>
        <dbReference type="Proteomes" id="UP001524944"/>
    </source>
</evidence>
<sequence>MNQENNPQREEEQIKQEAIKEELLRKECLRNSLSQVKDMIRRESRDLVTFAGDASISYQASADAEVFSFEPEENKVVVPALWFIEKGYSVEETKFAFYHELGHFIDMRKNPRAYLKHFEQLEQGAEGAGNHISEIMAEKNRDDQPLPDQDLVTDFAYQELYTLYTVFDDIYVNDLVRKRSPYYATAEGYHHVASLYQKLGYDQENLMTLPKHQQLIYYLFQNELKGGAAHITRVDPQVLALINKKILGRDLREIVDENLKPRVGKLTDPEKRYQIIRHIIQPMYLELLYDELRGLPFSDIIGAPDSSRTKKNFRGRSKRKEEDPGVSSEEETNHGEDFNPFKNSPQGDPKQEAISQEQIKKILEEFAKQDTYNNMSPEEREAHNREKAKAEFDQKHGIASLERTDYESIRASVTDYRNSMRMFWKELVERSIEYDDIVMDKKRRGRLNVDSFVGEYPNIIENQLKGIRYHPLIFDEVEVKPSAIEKPETIQVSFVIDCSRSMDQNKIIAAKQAACLTMLSIKDFNIYLDETRKEINNKLKVYSEVYLFGTGFQKVKEFERSKRFQKNEADIIKSITAIRAIKGCTNDALTLADILNTLSLKDKLMLKNQKLKKIIFEITDGEPDHPLETAARIQQLIQMGIYVFGFQIGEVNETESYLFNEVWNNNIPGLQLGIAIGQDLKSLPEKLTVTLKNALKDMGVRS</sequence>
<dbReference type="Proteomes" id="UP001524944">
    <property type="component" value="Unassembled WGS sequence"/>
</dbReference>
<evidence type="ECO:0000256" key="1">
    <source>
        <dbReference type="SAM" id="MobiDB-lite"/>
    </source>
</evidence>
<proteinExistence type="predicted"/>
<reference evidence="3 4" key="1">
    <citation type="submission" date="2022-08" db="EMBL/GenBank/DDBJ databases">
        <title>Proteogenomics of the novel Dehalobacterium formicoaceticum strain EZ94 highlights a key role of methyltransferases during anaerobic dichloromethane degradation.</title>
        <authorList>
            <person name="Wasmund K."/>
        </authorList>
    </citation>
    <scope>NUCLEOTIDE SEQUENCE [LARGE SCALE GENOMIC DNA]</scope>
    <source>
        <strain evidence="3 4">EZ94</strain>
    </source>
</reference>
<organism evidence="3 4">
    <name type="scientific">Dehalobacterium formicoaceticum</name>
    <dbReference type="NCBI Taxonomy" id="51515"/>
    <lineage>
        <taxon>Bacteria</taxon>
        <taxon>Bacillati</taxon>
        <taxon>Bacillota</taxon>
        <taxon>Clostridia</taxon>
        <taxon>Eubacteriales</taxon>
        <taxon>Peptococcaceae</taxon>
        <taxon>Dehalobacterium</taxon>
    </lineage>
</organism>
<gene>
    <name evidence="3" type="ORF">NVS47_11080</name>
</gene>
<dbReference type="EMBL" id="JANPWE010000005">
    <property type="protein sequence ID" value="MCR6546048.1"/>
    <property type="molecule type" value="Genomic_DNA"/>
</dbReference>
<evidence type="ECO:0000313" key="3">
    <source>
        <dbReference type="EMBL" id="MCR6546048.1"/>
    </source>
</evidence>
<feature type="compositionally biased region" description="Basic residues" evidence="1">
    <location>
        <begin position="309"/>
        <end position="318"/>
    </location>
</feature>
<feature type="compositionally biased region" description="Basic and acidic residues" evidence="1">
    <location>
        <begin position="377"/>
        <end position="396"/>
    </location>
</feature>
<dbReference type="SUPFAM" id="SSF53300">
    <property type="entry name" value="vWA-like"/>
    <property type="match status" value="1"/>
</dbReference>
<dbReference type="CDD" id="cd00198">
    <property type="entry name" value="vWFA"/>
    <property type="match status" value="1"/>
</dbReference>
<name>A0ABT1Y591_9FIRM</name>
<comment type="caution">
    <text evidence="3">The sequence shown here is derived from an EMBL/GenBank/DDBJ whole genome shotgun (WGS) entry which is preliminary data.</text>
</comment>
<dbReference type="PROSITE" id="PS50234">
    <property type="entry name" value="VWFA"/>
    <property type="match status" value="1"/>
</dbReference>